<accession>A0A944CA73</accession>
<comment type="caution">
    <text evidence="2">The sequence shown here is derived from an EMBL/GenBank/DDBJ whole genome shotgun (WGS) entry which is preliminary data.</text>
</comment>
<dbReference type="InterPro" id="IPR021791">
    <property type="entry name" value="Phage_TAC_11"/>
</dbReference>
<dbReference type="Proteomes" id="UP000705379">
    <property type="component" value="Unassembled WGS sequence"/>
</dbReference>
<sequence>MANHLRGEISACLDGRKWTLALTLGALAELEDAFSCEDLQALVERFSTGRFSARDLIKILGAGLRGAGNDVSDDQLALMTSAGGVTGYAAIAADLLRVTFGDGQEEELSVPSSKGEAGQNQTAPFPGAS</sequence>
<gene>
    <name evidence="2" type="ORF">DYI23_00825</name>
</gene>
<feature type="region of interest" description="Disordered" evidence="1">
    <location>
        <begin position="106"/>
        <end position="129"/>
    </location>
</feature>
<protein>
    <submittedName>
        <fullName evidence="2">Gene transfer agent family protein</fullName>
    </submittedName>
</protein>
<evidence type="ECO:0000313" key="2">
    <source>
        <dbReference type="EMBL" id="MBS8258747.1"/>
    </source>
</evidence>
<proteinExistence type="predicted"/>
<evidence type="ECO:0000256" key="1">
    <source>
        <dbReference type="SAM" id="MobiDB-lite"/>
    </source>
</evidence>
<organism evidence="2 3">
    <name type="scientific">Roseibium polysiphoniae</name>
    <dbReference type="NCBI Taxonomy" id="2571221"/>
    <lineage>
        <taxon>Bacteria</taxon>
        <taxon>Pseudomonadati</taxon>
        <taxon>Pseudomonadota</taxon>
        <taxon>Alphaproteobacteria</taxon>
        <taxon>Hyphomicrobiales</taxon>
        <taxon>Stappiaceae</taxon>
        <taxon>Roseibium</taxon>
    </lineage>
</organism>
<dbReference type="AlphaFoldDB" id="A0A944CA73"/>
<dbReference type="RefSeq" id="WP_213214509.1">
    <property type="nucleotide sequence ID" value="NZ_QTKU01000001.1"/>
</dbReference>
<name>A0A944CA73_9HYPH</name>
<reference evidence="2" key="1">
    <citation type="submission" date="2018-08" db="EMBL/GenBank/DDBJ databases">
        <authorList>
            <person name="Jin W."/>
            <person name="Wang H."/>
            <person name="Yang Y."/>
            <person name="Li M."/>
            <person name="Liu J."/>
        </authorList>
    </citation>
    <scope>NUCLEOTIDE SEQUENCE</scope>
    <source>
        <strain evidence="2">AESS21</strain>
    </source>
</reference>
<evidence type="ECO:0000313" key="3">
    <source>
        <dbReference type="Proteomes" id="UP000705379"/>
    </source>
</evidence>
<dbReference type="EMBL" id="QTKU01000001">
    <property type="protein sequence ID" value="MBS8258747.1"/>
    <property type="molecule type" value="Genomic_DNA"/>
</dbReference>
<dbReference type="Pfam" id="PF11836">
    <property type="entry name" value="Phage_TAC_11"/>
    <property type="match status" value="1"/>
</dbReference>
<reference evidence="2" key="2">
    <citation type="journal article" date="2021" name="Microorganisms">
        <title>Bacterial Dimethylsulfoniopropionate Biosynthesis in the East China Sea.</title>
        <authorList>
            <person name="Liu J."/>
            <person name="Zhang Y."/>
            <person name="Liu J."/>
            <person name="Zhong H."/>
            <person name="Williams B.T."/>
            <person name="Zheng Y."/>
            <person name="Curson A.R.J."/>
            <person name="Sun C."/>
            <person name="Sun H."/>
            <person name="Song D."/>
            <person name="Wagner Mackenzie B."/>
            <person name="Bermejo Martinez A."/>
            <person name="Todd J.D."/>
            <person name="Zhang X.H."/>
        </authorList>
    </citation>
    <scope>NUCLEOTIDE SEQUENCE</scope>
    <source>
        <strain evidence="2">AESS21</strain>
    </source>
</reference>